<proteinExistence type="predicted"/>
<dbReference type="EMBL" id="BSYK01000001">
    <property type="protein sequence ID" value="GMG75521.1"/>
    <property type="molecule type" value="Genomic_DNA"/>
</dbReference>
<dbReference type="Proteomes" id="UP001165240">
    <property type="component" value="Unassembled WGS sequence"/>
</dbReference>
<protein>
    <submittedName>
        <fullName evidence="1">Uncharacterized protein</fullName>
    </submittedName>
</protein>
<dbReference type="AlphaFoldDB" id="A0AAX6BP08"/>
<evidence type="ECO:0000313" key="1">
    <source>
        <dbReference type="EMBL" id="GMG75521.1"/>
    </source>
</evidence>
<organism evidence="1 2">
    <name type="scientific">Priestia megaterium</name>
    <name type="common">Bacillus megaterium</name>
    <dbReference type="NCBI Taxonomy" id="1404"/>
    <lineage>
        <taxon>Bacteria</taxon>
        <taxon>Bacillati</taxon>
        <taxon>Bacillota</taxon>
        <taxon>Bacilli</taxon>
        <taxon>Bacillales</taxon>
        <taxon>Bacillaceae</taxon>
        <taxon>Priestia</taxon>
    </lineage>
</organism>
<comment type="caution">
    <text evidence="1">The sequence shown here is derived from an EMBL/GenBank/DDBJ whole genome shotgun (WGS) entry which is preliminary data.</text>
</comment>
<gene>
    <name evidence="1" type="ORF">ShirakiTB12_39890</name>
</gene>
<reference evidence="1" key="1">
    <citation type="journal article" date="2024" name="Appl Microbiol">
        <title>Effect of kuratsuki Bacillus and Priestia on Taste of Sake.</title>
        <authorList>
            <person name="Kobayashi K."/>
            <person name="Nishida H."/>
        </authorList>
    </citation>
    <scope>NUCLEOTIDE SEQUENCE</scope>
    <source>
        <strain evidence="1">B-12</strain>
    </source>
</reference>
<accession>A0AAX6BP08</accession>
<sequence>MIDTTDVHATTAAVIIITDVRVTIAAVAIINEANIMTATVIQNMVITITSVNAKAEASSQAFSQVDLE</sequence>
<name>A0AAX6BP08_PRIMG</name>
<evidence type="ECO:0000313" key="2">
    <source>
        <dbReference type="Proteomes" id="UP001165240"/>
    </source>
</evidence>